<dbReference type="EMBL" id="BSXG01000008">
    <property type="protein sequence ID" value="GME23649.1"/>
    <property type="molecule type" value="Genomic_DNA"/>
</dbReference>
<keyword evidence="2" id="KW-1185">Reference proteome</keyword>
<name>A0ACB5RT20_9PEZI</name>
<organism evidence="1 2">
    <name type="scientific">Neofusicoccum parvum</name>
    <dbReference type="NCBI Taxonomy" id="310453"/>
    <lineage>
        <taxon>Eukaryota</taxon>
        <taxon>Fungi</taxon>
        <taxon>Dikarya</taxon>
        <taxon>Ascomycota</taxon>
        <taxon>Pezizomycotina</taxon>
        <taxon>Dothideomycetes</taxon>
        <taxon>Dothideomycetes incertae sedis</taxon>
        <taxon>Botryosphaeriales</taxon>
        <taxon>Botryosphaeriaceae</taxon>
        <taxon>Neofusicoccum</taxon>
    </lineage>
</organism>
<accession>A0ACB5RT20</accession>
<proteinExistence type="predicted"/>
<evidence type="ECO:0000313" key="2">
    <source>
        <dbReference type="Proteomes" id="UP001165186"/>
    </source>
</evidence>
<comment type="caution">
    <text evidence="1">The sequence shown here is derived from an EMBL/GenBank/DDBJ whole genome shotgun (WGS) entry which is preliminary data.</text>
</comment>
<gene>
    <name evidence="1" type="primary">g8192</name>
    <name evidence="1" type="ORF">NpPPO83_00008192</name>
</gene>
<dbReference type="Proteomes" id="UP001165186">
    <property type="component" value="Unassembled WGS sequence"/>
</dbReference>
<sequence>MLERVGGDSVDFIVLERNADTHPQVGASIAFAGNALRIFDQLGCCDEILEKAGGQIDTVGGLSPDGKLTVEWMGASGKLVDRLGCPMVVLDRQVVLETLYNHVRDKSKILMNKRVVSVANLRIALSHFFKKWHYVGFLGMVGIMLNYQNAILQAPPCLH</sequence>
<protein>
    <submittedName>
        <fullName evidence="1">Uncharacterized protein</fullName>
    </submittedName>
</protein>
<reference evidence="1" key="1">
    <citation type="submission" date="2024-09" db="EMBL/GenBank/DDBJ databases">
        <title>Draft Genome Sequences of Neofusicoccum parvum.</title>
        <authorList>
            <person name="Ashida A."/>
            <person name="Camagna M."/>
            <person name="Tanaka A."/>
            <person name="Takemoto D."/>
        </authorList>
    </citation>
    <scope>NUCLEOTIDE SEQUENCE</scope>
    <source>
        <strain evidence="1">PPO83</strain>
    </source>
</reference>
<evidence type="ECO:0000313" key="1">
    <source>
        <dbReference type="EMBL" id="GME23649.1"/>
    </source>
</evidence>